<dbReference type="Proteomes" id="UP000799776">
    <property type="component" value="Unassembled WGS sequence"/>
</dbReference>
<sequence length="338" mass="37696">MRAATPNTPHTSVPKMLDITDFEAVYSFNPDYALSQGDVHKIHNNRRTLNGTLFFDRLLKQLHISGIHHYPPANNGHLRHLHHNITTAPIPAHHAQSLLYYILKDSHPAGSSDPASSFAKACHLPPRYTIVVDGLWHLDHLHLRPAVEALTHPSLLPTFPAEILAALLDNCDDEGPDADLPFAYFNSVGPPLTEERLRKAYFEYVCRMSVSEAYAFMHTQPSHVQQELLTLLVSAALTHASSAEERADRSVELVDLPLTGEEEGWMEEFLLNGSGKGLNGARDTVMMRRIATGRYTEALEVGQRLTGLRHTGVNWKDVQDKLQKGLGPRAKESGLFME</sequence>
<dbReference type="AlphaFoldDB" id="A0A9P4HW15"/>
<dbReference type="EMBL" id="ML978725">
    <property type="protein sequence ID" value="KAF2086285.1"/>
    <property type="molecule type" value="Genomic_DNA"/>
</dbReference>
<protein>
    <recommendedName>
        <fullName evidence="3">ELYS-like domain-containing protein</fullName>
    </recommendedName>
</protein>
<dbReference type="OrthoDB" id="20729at2759"/>
<comment type="subcellular location">
    <subcellularLocation>
        <location evidence="1">Nucleus</location>
    </subcellularLocation>
</comment>
<gene>
    <name evidence="4" type="ORF">K490DRAFT_44601</name>
</gene>
<organism evidence="4 5">
    <name type="scientific">Saccharata proteae CBS 121410</name>
    <dbReference type="NCBI Taxonomy" id="1314787"/>
    <lineage>
        <taxon>Eukaryota</taxon>
        <taxon>Fungi</taxon>
        <taxon>Dikarya</taxon>
        <taxon>Ascomycota</taxon>
        <taxon>Pezizomycotina</taxon>
        <taxon>Dothideomycetes</taxon>
        <taxon>Dothideomycetes incertae sedis</taxon>
        <taxon>Botryosphaeriales</taxon>
        <taxon>Saccharataceae</taxon>
        <taxon>Saccharata</taxon>
    </lineage>
</organism>
<keyword evidence="5" id="KW-1185">Reference proteome</keyword>
<dbReference type="InterPro" id="IPR025151">
    <property type="entry name" value="ELYS_dom"/>
</dbReference>
<evidence type="ECO:0000313" key="5">
    <source>
        <dbReference type="Proteomes" id="UP000799776"/>
    </source>
</evidence>
<comment type="caution">
    <text evidence="4">The sequence shown here is derived from an EMBL/GenBank/DDBJ whole genome shotgun (WGS) entry which is preliminary data.</text>
</comment>
<evidence type="ECO:0000256" key="2">
    <source>
        <dbReference type="ARBA" id="ARBA00023242"/>
    </source>
</evidence>
<feature type="domain" description="ELYS-like" evidence="3">
    <location>
        <begin position="52"/>
        <end position="272"/>
    </location>
</feature>
<proteinExistence type="predicted"/>
<dbReference type="GO" id="GO:0005634">
    <property type="term" value="C:nucleus"/>
    <property type="evidence" value="ECO:0007669"/>
    <property type="project" value="UniProtKB-SubCell"/>
</dbReference>
<dbReference type="Pfam" id="PF13934">
    <property type="entry name" value="ELYS"/>
    <property type="match status" value="1"/>
</dbReference>
<keyword evidence="2" id="KW-0539">Nucleus</keyword>
<name>A0A9P4HW15_9PEZI</name>
<evidence type="ECO:0000259" key="3">
    <source>
        <dbReference type="Pfam" id="PF13934"/>
    </source>
</evidence>
<evidence type="ECO:0000313" key="4">
    <source>
        <dbReference type="EMBL" id="KAF2086285.1"/>
    </source>
</evidence>
<accession>A0A9P4HW15</accession>
<evidence type="ECO:0000256" key="1">
    <source>
        <dbReference type="ARBA" id="ARBA00004123"/>
    </source>
</evidence>
<reference evidence="4" key="1">
    <citation type="journal article" date="2020" name="Stud. Mycol.">
        <title>101 Dothideomycetes genomes: a test case for predicting lifestyles and emergence of pathogens.</title>
        <authorList>
            <person name="Haridas S."/>
            <person name="Albert R."/>
            <person name="Binder M."/>
            <person name="Bloem J."/>
            <person name="Labutti K."/>
            <person name="Salamov A."/>
            <person name="Andreopoulos B."/>
            <person name="Baker S."/>
            <person name="Barry K."/>
            <person name="Bills G."/>
            <person name="Bluhm B."/>
            <person name="Cannon C."/>
            <person name="Castanera R."/>
            <person name="Culley D."/>
            <person name="Daum C."/>
            <person name="Ezra D."/>
            <person name="Gonzalez J."/>
            <person name="Henrissat B."/>
            <person name="Kuo A."/>
            <person name="Liang C."/>
            <person name="Lipzen A."/>
            <person name="Lutzoni F."/>
            <person name="Magnuson J."/>
            <person name="Mondo S."/>
            <person name="Nolan M."/>
            <person name="Ohm R."/>
            <person name="Pangilinan J."/>
            <person name="Park H.-J."/>
            <person name="Ramirez L."/>
            <person name="Alfaro M."/>
            <person name="Sun H."/>
            <person name="Tritt A."/>
            <person name="Yoshinaga Y."/>
            <person name="Zwiers L.-H."/>
            <person name="Turgeon B."/>
            <person name="Goodwin S."/>
            <person name="Spatafora J."/>
            <person name="Crous P."/>
            <person name="Grigoriev I."/>
        </authorList>
    </citation>
    <scope>NUCLEOTIDE SEQUENCE</scope>
    <source>
        <strain evidence="4">CBS 121410</strain>
    </source>
</reference>